<name>A0A330LF44_9BACT</name>
<evidence type="ECO:0000256" key="2">
    <source>
        <dbReference type="ARBA" id="ARBA00005752"/>
    </source>
</evidence>
<evidence type="ECO:0000256" key="5">
    <source>
        <dbReference type="ARBA" id="ARBA00022840"/>
    </source>
</evidence>
<dbReference type="PANTHER" id="PTHR43284">
    <property type="entry name" value="ASPARAGINE SYNTHETASE (GLUTAMINE-HYDROLYZING)"/>
    <property type="match status" value="1"/>
</dbReference>
<feature type="binding site" evidence="9">
    <location>
        <position position="313"/>
    </location>
    <ligand>
        <name>ATP</name>
        <dbReference type="ChEBI" id="CHEBI:30616"/>
    </ligand>
</feature>
<dbReference type="OrthoDB" id="9763290at2"/>
<dbReference type="Gene3D" id="3.40.50.620">
    <property type="entry name" value="HUPs"/>
    <property type="match status" value="1"/>
</dbReference>
<dbReference type="InterPro" id="IPR014729">
    <property type="entry name" value="Rossmann-like_a/b/a_fold"/>
</dbReference>
<evidence type="ECO:0000259" key="11">
    <source>
        <dbReference type="PROSITE" id="PS51278"/>
    </source>
</evidence>
<gene>
    <name evidence="12" type="ORF">NITLEN_40101</name>
</gene>
<dbReference type="SUPFAM" id="SSF56235">
    <property type="entry name" value="N-terminal nucleophile aminohydrolases (Ntn hydrolases)"/>
    <property type="match status" value="1"/>
</dbReference>
<dbReference type="InParanoid" id="A0A330LF44"/>
<dbReference type="InterPro" id="IPR006426">
    <property type="entry name" value="Asn_synth_AEB"/>
</dbReference>
<dbReference type="PIRSF" id="PIRSF001589">
    <property type="entry name" value="Asn_synthetase_glu-h"/>
    <property type="match status" value="1"/>
</dbReference>
<dbReference type="InterPro" id="IPR029055">
    <property type="entry name" value="Ntn_hydrolases_N"/>
</dbReference>
<accession>A0A330LF44</accession>
<dbReference type="CDD" id="cd00712">
    <property type="entry name" value="AsnB"/>
    <property type="match status" value="1"/>
</dbReference>
<dbReference type="Proteomes" id="UP000248168">
    <property type="component" value="Unassembled WGS sequence"/>
</dbReference>
<keyword evidence="8" id="KW-0028">Amino-acid biosynthesis</keyword>
<evidence type="ECO:0000256" key="7">
    <source>
        <dbReference type="ARBA" id="ARBA00048741"/>
    </source>
</evidence>
<feature type="domain" description="Glutamine amidotransferase type-2" evidence="11">
    <location>
        <begin position="2"/>
        <end position="215"/>
    </location>
</feature>
<feature type="site" description="Important for beta-aspartyl-AMP intermediate formation" evidence="10">
    <location>
        <position position="388"/>
    </location>
</feature>
<dbReference type="SUPFAM" id="SSF52402">
    <property type="entry name" value="Adenine nucleotide alpha hydrolases-like"/>
    <property type="match status" value="1"/>
</dbReference>
<keyword evidence="8" id="KW-0061">Asparagine biosynthesis</keyword>
<feature type="binding site" evidence="9">
    <location>
        <begin position="386"/>
        <end position="387"/>
    </location>
    <ligand>
        <name>ATP</name>
        <dbReference type="ChEBI" id="CHEBI:30616"/>
    </ligand>
</feature>
<comment type="catalytic activity">
    <reaction evidence="7">
        <text>L-aspartate + L-glutamine + ATP + H2O = L-asparagine + L-glutamate + AMP + diphosphate + H(+)</text>
        <dbReference type="Rhea" id="RHEA:12228"/>
        <dbReference type="ChEBI" id="CHEBI:15377"/>
        <dbReference type="ChEBI" id="CHEBI:15378"/>
        <dbReference type="ChEBI" id="CHEBI:29985"/>
        <dbReference type="ChEBI" id="CHEBI:29991"/>
        <dbReference type="ChEBI" id="CHEBI:30616"/>
        <dbReference type="ChEBI" id="CHEBI:33019"/>
        <dbReference type="ChEBI" id="CHEBI:58048"/>
        <dbReference type="ChEBI" id="CHEBI:58359"/>
        <dbReference type="ChEBI" id="CHEBI:456215"/>
        <dbReference type="EC" id="6.3.5.4"/>
    </reaction>
</comment>
<evidence type="ECO:0000256" key="6">
    <source>
        <dbReference type="ARBA" id="ARBA00022962"/>
    </source>
</evidence>
<dbReference type="GO" id="GO:0005524">
    <property type="term" value="F:ATP binding"/>
    <property type="evidence" value="ECO:0007669"/>
    <property type="project" value="UniProtKB-KW"/>
</dbReference>
<evidence type="ECO:0000256" key="10">
    <source>
        <dbReference type="PIRSR" id="PIRSR001589-3"/>
    </source>
</evidence>
<reference evidence="13" key="1">
    <citation type="submission" date="2018-04" db="EMBL/GenBank/DDBJ databases">
        <authorList>
            <person name="Lucker S."/>
            <person name="Sakoula D."/>
        </authorList>
    </citation>
    <scope>NUCLEOTIDE SEQUENCE [LARGE SCALE GENOMIC DNA]</scope>
</reference>
<dbReference type="FunCoup" id="A0A330LF44">
    <property type="interactions" value="456"/>
</dbReference>
<dbReference type="EMBL" id="OUNR01000017">
    <property type="protein sequence ID" value="SPP65628.1"/>
    <property type="molecule type" value="Genomic_DNA"/>
</dbReference>
<feature type="active site" description="For GATase activity" evidence="8">
    <location>
        <position position="2"/>
    </location>
</feature>
<comment type="similarity">
    <text evidence="2">Belongs to the asparagine synthetase family.</text>
</comment>
<evidence type="ECO:0000256" key="1">
    <source>
        <dbReference type="ARBA" id="ARBA00005187"/>
    </source>
</evidence>
<evidence type="ECO:0000256" key="4">
    <source>
        <dbReference type="ARBA" id="ARBA00022741"/>
    </source>
</evidence>
<dbReference type="InterPro" id="IPR001962">
    <property type="entry name" value="Asn_synthase"/>
</dbReference>
<evidence type="ECO:0000256" key="3">
    <source>
        <dbReference type="ARBA" id="ARBA00012737"/>
    </source>
</evidence>
<dbReference type="Pfam" id="PF00733">
    <property type="entry name" value="Asn_synthase"/>
    <property type="match status" value="1"/>
</dbReference>
<dbReference type="PROSITE" id="PS51278">
    <property type="entry name" value="GATASE_TYPE_2"/>
    <property type="match status" value="1"/>
</dbReference>
<dbReference type="GO" id="GO:0005829">
    <property type="term" value="C:cytosol"/>
    <property type="evidence" value="ECO:0007669"/>
    <property type="project" value="TreeGrafter"/>
</dbReference>
<dbReference type="InterPro" id="IPR033738">
    <property type="entry name" value="AsnB_N"/>
</dbReference>
<dbReference type="EC" id="6.3.5.4" evidence="3"/>
<evidence type="ECO:0000256" key="8">
    <source>
        <dbReference type="PIRSR" id="PIRSR001589-1"/>
    </source>
</evidence>
<dbReference type="Gene3D" id="3.60.20.10">
    <property type="entry name" value="Glutamine Phosphoribosylpyrophosphate, subunit 1, domain 1"/>
    <property type="match status" value="1"/>
</dbReference>
<dbReference type="GO" id="GO:0004066">
    <property type="term" value="F:asparagine synthase (glutamine-hydrolyzing) activity"/>
    <property type="evidence" value="ECO:0007669"/>
    <property type="project" value="UniProtKB-EC"/>
</dbReference>
<comment type="pathway">
    <text evidence="1">Amino-acid biosynthesis; L-asparagine biosynthesis; L-asparagine from L-aspartate (L-Gln route): step 1/1.</text>
</comment>
<dbReference type="Pfam" id="PF13522">
    <property type="entry name" value="GATase_6"/>
    <property type="match status" value="1"/>
</dbReference>
<keyword evidence="12" id="KW-0436">Ligase</keyword>
<dbReference type="RefSeq" id="WP_121989887.1">
    <property type="nucleotide sequence ID" value="NZ_OUNR01000017.1"/>
</dbReference>
<organism evidence="12 13">
    <name type="scientific">Nitrospira lenta</name>
    <dbReference type="NCBI Taxonomy" id="1436998"/>
    <lineage>
        <taxon>Bacteria</taxon>
        <taxon>Pseudomonadati</taxon>
        <taxon>Nitrospirota</taxon>
        <taxon>Nitrospiria</taxon>
        <taxon>Nitrospirales</taxon>
        <taxon>Nitrospiraceae</taxon>
        <taxon>Nitrospira</taxon>
    </lineage>
</organism>
<protein>
    <recommendedName>
        <fullName evidence="3">asparagine synthase (glutamine-hydrolyzing)</fullName>
        <ecNumber evidence="3">6.3.5.4</ecNumber>
    </recommendedName>
</protein>
<keyword evidence="6 8" id="KW-0315">Glutamine amidotransferase</keyword>
<dbReference type="GO" id="GO:0006529">
    <property type="term" value="P:asparagine biosynthetic process"/>
    <property type="evidence" value="ECO:0007669"/>
    <property type="project" value="UniProtKB-KW"/>
</dbReference>
<sequence>MCGIAGVLNSRAADPAPLVSEMIETMRYRGPDDSGTWVEAAAGLGLGHARLSILDLSPEGHQPMVSASGRYVMTFNGEVYNFAEVRRALEEQGARFRGHSDTEVMLAAIERWGLQEAVARFVGMFAFGLWDRETRQLSLVRDRLGIKPLYFGWAGRTFVFASELKGIRCVKEFDPQLHRGALTLFLRLAYVPAPFSIFQHAYKLMPGCILTVTPELARTREGFSPSPDDEQATWKPVRYWSAREVAERGVASPYQGTEAEAEEQLDVLLRQAIRLRMIADVSLGAFLSGGIDSSVVVGLMQAQSPVPVKTFSIGFHEAAYNEAGYAKDVAAHLGTDHTEFYVASEEARAVIPKLAAMYDEPFGDSSQIPTFLVSELARKHVTVALSGDGGDELFGGYNRYFWSRRLWRRLAPIPQPARAGLGALIQAVSPDRWEALYRGFSSVLPSVQRPGEQMHKLAGLLAAKDPDAMYLRMVSLWQQPMEAAIGAVEPRTTLTDRSSWAKLPEFTMRMMYLDLVTYLPDDILTKVDRASMAVSLEARVPLLDHRVVEFAWTLPLSMKIKTAGEGKWLLRRVLDRYVPRELIDRPKMGFGVPLDSWLRGPLRDWAESLLDAQRLKREGYFHPGPIRQRWAEHLSGKRNWQYALWNVLMFQAWNER</sequence>
<proteinExistence type="inferred from homology"/>
<dbReference type="InterPro" id="IPR017932">
    <property type="entry name" value="GATase_2_dom"/>
</dbReference>
<evidence type="ECO:0000313" key="13">
    <source>
        <dbReference type="Proteomes" id="UP000248168"/>
    </source>
</evidence>
<dbReference type="CDD" id="cd01991">
    <property type="entry name" value="Asn_synthase_B_C"/>
    <property type="match status" value="1"/>
</dbReference>
<dbReference type="AlphaFoldDB" id="A0A330LF44"/>
<dbReference type="InterPro" id="IPR051786">
    <property type="entry name" value="ASN_synthetase/amidase"/>
</dbReference>
<dbReference type="NCBIfam" id="TIGR01536">
    <property type="entry name" value="asn_synth_AEB"/>
    <property type="match status" value="1"/>
</dbReference>
<evidence type="ECO:0000256" key="9">
    <source>
        <dbReference type="PIRSR" id="PIRSR001589-2"/>
    </source>
</evidence>
<keyword evidence="13" id="KW-1185">Reference proteome</keyword>
<keyword evidence="5 9" id="KW-0067">ATP-binding</keyword>
<dbReference type="PANTHER" id="PTHR43284:SF1">
    <property type="entry name" value="ASPARAGINE SYNTHETASE"/>
    <property type="match status" value="1"/>
</dbReference>
<feature type="binding site" evidence="9">
    <location>
        <position position="101"/>
    </location>
    <ligand>
        <name>L-glutamine</name>
        <dbReference type="ChEBI" id="CHEBI:58359"/>
    </ligand>
</feature>
<keyword evidence="4 9" id="KW-0547">Nucleotide-binding</keyword>
<evidence type="ECO:0000313" key="12">
    <source>
        <dbReference type="EMBL" id="SPP65628.1"/>
    </source>
</evidence>